<dbReference type="Pfam" id="PF01195">
    <property type="entry name" value="Pept_tRNA_hydro"/>
    <property type="match status" value="1"/>
</dbReference>
<evidence type="ECO:0000256" key="1">
    <source>
        <dbReference type="ARBA" id="ARBA00013260"/>
    </source>
</evidence>
<dbReference type="AlphaFoldDB" id="A0A381QEH6"/>
<dbReference type="InterPro" id="IPR036416">
    <property type="entry name" value="Pept_tRNA_hydro_sf"/>
</dbReference>
<name>A0A381QEH6_9ZZZZ</name>
<comment type="similarity">
    <text evidence="5">Belongs to the PTH family.</text>
</comment>
<dbReference type="InterPro" id="IPR018171">
    <property type="entry name" value="Pept_tRNA_hydro_CS"/>
</dbReference>
<accession>A0A381QEH6</accession>
<evidence type="ECO:0000256" key="5">
    <source>
        <dbReference type="ARBA" id="ARBA00038063"/>
    </source>
</evidence>
<dbReference type="InterPro" id="IPR001328">
    <property type="entry name" value="Pept_tRNA_hydro"/>
</dbReference>
<keyword evidence="3" id="KW-0378">Hydrolase</keyword>
<dbReference type="PANTHER" id="PTHR17224">
    <property type="entry name" value="PEPTIDYL-TRNA HYDROLASE"/>
    <property type="match status" value="1"/>
</dbReference>
<organism evidence="7">
    <name type="scientific">marine metagenome</name>
    <dbReference type="NCBI Taxonomy" id="408172"/>
    <lineage>
        <taxon>unclassified sequences</taxon>
        <taxon>metagenomes</taxon>
        <taxon>ecological metagenomes</taxon>
    </lineage>
</organism>
<protein>
    <recommendedName>
        <fullName evidence="1">peptidyl-tRNA hydrolase</fullName>
        <ecNumber evidence="1">3.1.1.29</ecNumber>
    </recommendedName>
</protein>
<proteinExistence type="inferred from homology"/>
<dbReference type="SUPFAM" id="SSF53178">
    <property type="entry name" value="Peptidyl-tRNA hydrolase-like"/>
    <property type="match status" value="1"/>
</dbReference>
<feature type="compositionally biased region" description="Acidic residues" evidence="6">
    <location>
        <begin position="191"/>
        <end position="205"/>
    </location>
</feature>
<keyword evidence="2" id="KW-0820">tRNA-binding</keyword>
<sequence length="216" mass="23779">MSANLIVGLGNPGQKYHGTRHNVGFQVVDEVARRRSLEFETAPAEAVMAVTRGETTKLILAKPMTFMNLSGQAVASLHRYYHVALEDVMVVAEDVHLPLGRLRIRGYGSDGGHNGFKSVIEVLGTQKFPRLRVGVGRGDERKDLSAHVLSKFESNEKEAIAIAINRAADAIDLFLEDGLGATMNRYNGPELESEESGDYELDEITNDAQNKLRRSE</sequence>
<dbReference type="PANTHER" id="PTHR17224:SF1">
    <property type="entry name" value="PEPTIDYL-TRNA HYDROLASE"/>
    <property type="match status" value="1"/>
</dbReference>
<dbReference type="PROSITE" id="PS01195">
    <property type="entry name" value="PEPT_TRNA_HYDROL_1"/>
    <property type="match status" value="1"/>
</dbReference>
<evidence type="ECO:0000313" key="7">
    <source>
        <dbReference type="EMBL" id="SUZ77274.1"/>
    </source>
</evidence>
<dbReference type="EC" id="3.1.1.29" evidence="1"/>
<evidence type="ECO:0000256" key="3">
    <source>
        <dbReference type="ARBA" id="ARBA00022801"/>
    </source>
</evidence>
<feature type="region of interest" description="Disordered" evidence="6">
    <location>
        <begin position="186"/>
        <end position="216"/>
    </location>
</feature>
<dbReference type="HAMAP" id="MF_00083">
    <property type="entry name" value="Pept_tRNA_hydro_bact"/>
    <property type="match status" value="1"/>
</dbReference>
<evidence type="ECO:0000256" key="4">
    <source>
        <dbReference type="ARBA" id="ARBA00022884"/>
    </source>
</evidence>
<dbReference type="FunFam" id="3.40.50.1470:FF:000001">
    <property type="entry name" value="Peptidyl-tRNA hydrolase"/>
    <property type="match status" value="1"/>
</dbReference>
<dbReference type="Gene3D" id="3.40.50.1470">
    <property type="entry name" value="Peptidyl-tRNA hydrolase"/>
    <property type="match status" value="1"/>
</dbReference>
<gene>
    <name evidence="7" type="ORF">METZ01_LOCUS30128</name>
</gene>
<reference evidence="7" key="1">
    <citation type="submission" date="2018-05" db="EMBL/GenBank/DDBJ databases">
        <authorList>
            <person name="Lanie J.A."/>
            <person name="Ng W.-L."/>
            <person name="Kazmierczak K.M."/>
            <person name="Andrzejewski T.M."/>
            <person name="Davidsen T.M."/>
            <person name="Wayne K.J."/>
            <person name="Tettelin H."/>
            <person name="Glass J.I."/>
            <person name="Rusch D."/>
            <person name="Podicherti R."/>
            <person name="Tsui H.-C.T."/>
            <person name="Winkler M.E."/>
        </authorList>
    </citation>
    <scope>NUCLEOTIDE SEQUENCE</scope>
</reference>
<dbReference type="NCBIfam" id="TIGR00447">
    <property type="entry name" value="pth"/>
    <property type="match status" value="1"/>
</dbReference>
<dbReference type="EMBL" id="UINC01001310">
    <property type="protein sequence ID" value="SUZ77274.1"/>
    <property type="molecule type" value="Genomic_DNA"/>
</dbReference>
<evidence type="ECO:0000256" key="2">
    <source>
        <dbReference type="ARBA" id="ARBA00022555"/>
    </source>
</evidence>
<dbReference type="GO" id="GO:0000049">
    <property type="term" value="F:tRNA binding"/>
    <property type="evidence" value="ECO:0007669"/>
    <property type="project" value="UniProtKB-KW"/>
</dbReference>
<dbReference type="GO" id="GO:0004045">
    <property type="term" value="F:peptidyl-tRNA hydrolase activity"/>
    <property type="evidence" value="ECO:0007669"/>
    <property type="project" value="UniProtKB-EC"/>
</dbReference>
<evidence type="ECO:0000256" key="6">
    <source>
        <dbReference type="SAM" id="MobiDB-lite"/>
    </source>
</evidence>
<keyword evidence="4" id="KW-0694">RNA-binding</keyword>
<dbReference type="CDD" id="cd00462">
    <property type="entry name" value="PTH"/>
    <property type="match status" value="1"/>
</dbReference>